<dbReference type="STRING" id="497965.Cyan7822_2297"/>
<protein>
    <submittedName>
        <fullName evidence="2">Lipoprotein LpqB, GerMN domain protein</fullName>
    </submittedName>
</protein>
<dbReference type="Pfam" id="PF10646">
    <property type="entry name" value="Germane"/>
    <property type="match status" value="1"/>
</dbReference>
<reference evidence="3" key="1">
    <citation type="journal article" date="2011" name="MBio">
        <title>Novel metabolic attributes of the genus Cyanothece, comprising a group of unicellular nitrogen-fixing Cyanobacteria.</title>
        <authorList>
            <person name="Bandyopadhyay A."/>
            <person name="Elvitigala T."/>
            <person name="Welsh E."/>
            <person name="Stockel J."/>
            <person name="Liberton M."/>
            <person name="Min H."/>
            <person name="Sherman L.A."/>
            <person name="Pakrasi H.B."/>
        </authorList>
    </citation>
    <scope>NUCLEOTIDE SEQUENCE [LARGE SCALE GENOMIC DNA]</scope>
    <source>
        <strain evidence="3">PCC 7822</strain>
    </source>
</reference>
<dbReference type="KEGG" id="cyj:Cyan7822_2297"/>
<keyword evidence="3" id="KW-1185">Reference proteome</keyword>
<accession>E0UF23</accession>
<dbReference type="EMBL" id="CP002198">
    <property type="protein sequence ID" value="ADN14275.1"/>
    <property type="molecule type" value="Genomic_DNA"/>
</dbReference>
<proteinExistence type="predicted"/>
<evidence type="ECO:0000313" key="2">
    <source>
        <dbReference type="EMBL" id="ADN14275.1"/>
    </source>
</evidence>
<dbReference type="RefSeq" id="WP_013322380.1">
    <property type="nucleotide sequence ID" value="NC_014501.1"/>
</dbReference>
<evidence type="ECO:0000313" key="3">
    <source>
        <dbReference type="Proteomes" id="UP000008206"/>
    </source>
</evidence>
<sequence>MKNLRDSHNLSFASLAAVGLALVVTGGTFAWVTINKLTSSTSNPNTPIATNTYKPVKPAVVESHLSTQKQLQQKTAKPQQHSVAVYWLKLTPTETKLQPMPVSQQKSNDKNQLLTEAFKELLAGPNDPNYTTTIPEGTKLLGLKVDKKGVHVDLSEEFNADGGSAEMIGRLAQVIYTATSFDPKIPVWISVGGKPLELLGEGQGLMVDQPMTQQLFIENFQL</sequence>
<dbReference type="InterPro" id="IPR019606">
    <property type="entry name" value="GerMN"/>
</dbReference>
<gene>
    <name evidence="2" type="ordered locus">Cyan7822_2297</name>
</gene>
<evidence type="ECO:0000259" key="1">
    <source>
        <dbReference type="SMART" id="SM00909"/>
    </source>
</evidence>
<name>E0UF23_GLOV7</name>
<dbReference type="HOGENOM" id="CLU_094596_0_0_3"/>
<feature type="domain" description="GerMN" evidence="1">
    <location>
        <begin position="114"/>
        <end position="200"/>
    </location>
</feature>
<dbReference type="SMART" id="SM00909">
    <property type="entry name" value="Germane"/>
    <property type="match status" value="1"/>
</dbReference>
<dbReference type="AlphaFoldDB" id="E0UF23"/>
<dbReference type="OrthoDB" id="510914at2"/>
<organism evidence="2 3">
    <name type="scientific">Gloeothece verrucosa (strain PCC 7822)</name>
    <name type="common">Cyanothece sp. (strain PCC 7822)</name>
    <dbReference type="NCBI Taxonomy" id="497965"/>
    <lineage>
        <taxon>Bacteria</taxon>
        <taxon>Bacillati</taxon>
        <taxon>Cyanobacteriota</taxon>
        <taxon>Cyanophyceae</taxon>
        <taxon>Oscillatoriophycideae</taxon>
        <taxon>Chroococcales</taxon>
        <taxon>Aphanothecaceae</taxon>
        <taxon>Gloeothece</taxon>
        <taxon>Gloeothece verrucosa</taxon>
    </lineage>
</organism>
<dbReference type="eggNOG" id="COG5401">
    <property type="taxonomic scope" value="Bacteria"/>
</dbReference>
<dbReference type="Proteomes" id="UP000008206">
    <property type="component" value="Chromosome"/>
</dbReference>
<keyword evidence="2" id="KW-0449">Lipoprotein</keyword>